<gene>
    <name evidence="2" type="ORF">HCK00_05480</name>
</gene>
<feature type="chain" id="PRO_5047189999" description="Secreted protein" evidence="1">
    <location>
        <begin position="28"/>
        <end position="110"/>
    </location>
</feature>
<feature type="signal peptide" evidence="1">
    <location>
        <begin position="1"/>
        <end position="27"/>
    </location>
</feature>
<evidence type="ECO:0000256" key="1">
    <source>
        <dbReference type="SAM" id="SignalP"/>
    </source>
</evidence>
<keyword evidence="1" id="KW-0732">Signal</keyword>
<sequence length="110" mass="11358">MRTTAKLSFLSLAAAAMIAGSATSAAASNGDYGDETTTVGIEVYNDCGNTPQIVAADPLSSVEGVAQDSVTNTICQIGEDNEAINYAPHYEFLGDVNVSILEELLDGLTP</sequence>
<dbReference type="EMBL" id="JAATEN010000003">
    <property type="protein sequence ID" value="NJP99999.1"/>
    <property type="molecule type" value="Genomic_DNA"/>
</dbReference>
<name>A0ABX1BQJ4_9ACTN</name>
<dbReference type="Proteomes" id="UP000695264">
    <property type="component" value="Unassembled WGS sequence"/>
</dbReference>
<keyword evidence="3" id="KW-1185">Reference proteome</keyword>
<evidence type="ECO:0000313" key="2">
    <source>
        <dbReference type="EMBL" id="NJP99999.1"/>
    </source>
</evidence>
<reference evidence="2 3" key="1">
    <citation type="submission" date="2020-03" db="EMBL/GenBank/DDBJ databases">
        <title>WGS of actinomycetes isolated from Thailand.</title>
        <authorList>
            <person name="Thawai C."/>
        </authorList>
    </citation>
    <scope>NUCLEOTIDE SEQUENCE [LARGE SCALE GENOMIC DNA]</scope>
    <source>
        <strain evidence="2 3">PLAI 1-29</strain>
    </source>
</reference>
<comment type="caution">
    <text evidence="2">The sequence shown here is derived from an EMBL/GenBank/DDBJ whole genome shotgun (WGS) entry which is preliminary data.</text>
</comment>
<organism evidence="2 3">
    <name type="scientific">Streptomyces zingiberis</name>
    <dbReference type="NCBI Taxonomy" id="2053010"/>
    <lineage>
        <taxon>Bacteria</taxon>
        <taxon>Bacillati</taxon>
        <taxon>Actinomycetota</taxon>
        <taxon>Actinomycetes</taxon>
        <taxon>Kitasatosporales</taxon>
        <taxon>Streptomycetaceae</taxon>
        <taxon>Streptomyces</taxon>
    </lineage>
</organism>
<proteinExistence type="predicted"/>
<dbReference type="RefSeq" id="WP_168100587.1">
    <property type="nucleotide sequence ID" value="NZ_JAATEN010000003.1"/>
</dbReference>
<accession>A0ABX1BQJ4</accession>
<evidence type="ECO:0008006" key="4">
    <source>
        <dbReference type="Google" id="ProtNLM"/>
    </source>
</evidence>
<evidence type="ECO:0000313" key="3">
    <source>
        <dbReference type="Proteomes" id="UP000695264"/>
    </source>
</evidence>
<protein>
    <recommendedName>
        <fullName evidence="4">Secreted protein</fullName>
    </recommendedName>
</protein>